<name>A0A8X6UAJ1_NEPPI</name>
<comment type="caution">
    <text evidence="1">The sequence shown here is derived from an EMBL/GenBank/DDBJ whole genome shotgun (WGS) entry which is preliminary data.</text>
</comment>
<protein>
    <submittedName>
        <fullName evidence="1">Uncharacterized protein</fullName>
    </submittedName>
</protein>
<reference evidence="1" key="1">
    <citation type="submission" date="2020-08" db="EMBL/GenBank/DDBJ databases">
        <title>Multicomponent nature underlies the extraordinary mechanical properties of spider dragline silk.</title>
        <authorList>
            <person name="Kono N."/>
            <person name="Nakamura H."/>
            <person name="Mori M."/>
            <person name="Yoshida Y."/>
            <person name="Ohtoshi R."/>
            <person name="Malay A.D."/>
            <person name="Moran D.A.P."/>
            <person name="Tomita M."/>
            <person name="Numata K."/>
            <person name="Arakawa K."/>
        </authorList>
    </citation>
    <scope>NUCLEOTIDE SEQUENCE</scope>
</reference>
<organism evidence="1 2">
    <name type="scientific">Nephila pilipes</name>
    <name type="common">Giant wood spider</name>
    <name type="synonym">Nephila maculata</name>
    <dbReference type="NCBI Taxonomy" id="299642"/>
    <lineage>
        <taxon>Eukaryota</taxon>
        <taxon>Metazoa</taxon>
        <taxon>Ecdysozoa</taxon>
        <taxon>Arthropoda</taxon>
        <taxon>Chelicerata</taxon>
        <taxon>Arachnida</taxon>
        <taxon>Araneae</taxon>
        <taxon>Araneomorphae</taxon>
        <taxon>Entelegynae</taxon>
        <taxon>Araneoidea</taxon>
        <taxon>Nephilidae</taxon>
        <taxon>Nephila</taxon>
    </lineage>
</organism>
<dbReference type="OrthoDB" id="6434536at2759"/>
<dbReference type="AlphaFoldDB" id="A0A8X6UAJ1"/>
<proteinExistence type="predicted"/>
<gene>
    <name evidence="1" type="primary">X975_26443</name>
    <name evidence="1" type="ORF">NPIL_225321</name>
</gene>
<evidence type="ECO:0000313" key="2">
    <source>
        <dbReference type="Proteomes" id="UP000887013"/>
    </source>
</evidence>
<sequence length="149" mass="17446">MFSHGCEIYYDGDLIHPLTGVTMRSLRQKTEGARDKLRQRGYNVIQMLEHDFVNFKKTERFQEFFLQHEVTDRLNPRDAFFGGITNGVKLYLEGCAKYIDFPMSQKRKWKMTTEIEIAKQKRKAARATYSKTVNKLQEILAAESPDDDD</sequence>
<dbReference type="EMBL" id="BMAW01026040">
    <property type="protein sequence ID" value="GFT95126.1"/>
    <property type="molecule type" value="Genomic_DNA"/>
</dbReference>
<evidence type="ECO:0000313" key="1">
    <source>
        <dbReference type="EMBL" id="GFT95126.1"/>
    </source>
</evidence>
<keyword evidence="2" id="KW-1185">Reference proteome</keyword>
<accession>A0A8X6UAJ1</accession>
<dbReference type="Proteomes" id="UP000887013">
    <property type="component" value="Unassembled WGS sequence"/>
</dbReference>